<reference evidence="2" key="1">
    <citation type="journal article" date="2015" name="Nat. Genet.">
        <title>The genome and transcriptome of the zoonotic hookworm Ancylostoma ceylanicum identify infection-specific gene families.</title>
        <authorList>
            <person name="Schwarz E.M."/>
            <person name="Hu Y."/>
            <person name="Antoshechkin I."/>
            <person name="Miller M.M."/>
            <person name="Sternberg P.W."/>
            <person name="Aroian R.V."/>
        </authorList>
    </citation>
    <scope>NUCLEOTIDE SEQUENCE</scope>
    <source>
        <strain evidence="2">HY135</strain>
    </source>
</reference>
<protein>
    <submittedName>
        <fullName evidence="1">Uncharacterized protein</fullName>
    </submittedName>
</protein>
<sequence>MVEEFWVHASVARQASICGGFSMKTGQGGMYILNEKNALQSQGRESVRLNCVCDVTGPILHHVDARASNARS</sequence>
<name>A0A016UCX2_9BILA</name>
<keyword evidence="2" id="KW-1185">Reference proteome</keyword>
<comment type="caution">
    <text evidence="1">The sequence shown here is derived from an EMBL/GenBank/DDBJ whole genome shotgun (WGS) entry which is preliminary data.</text>
</comment>
<dbReference type="AlphaFoldDB" id="A0A016UCX2"/>
<dbReference type="EMBL" id="JARK01001382">
    <property type="protein sequence ID" value="EYC12697.1"/>
    <property type="molecule type" value="Genomic_DNA"/>
</dbReference>
<organism evidence="1 2">
    <name type="scientific">Ancylostoma ceylanicum</name>
    <dbReference type="NCBI Taxonomy" id="53326"/>
    <lineage>
        <taxon>Eukaryota</taxon>
        <taxon>Metazoa</taxon>
        <taxon>Ecdysozoa</taxon>
        <taxon>Nematoda</taxon>
        <taxon>Chromadorea</taxon>
        <taxon>Rhabditida</taxon>
        <taxon>Rhabditina</taxon>
        <taxon>Rhabditomorpha</taxon>
        <taxon>Strongyloidea</taxon>
        <taxon>Ancylostomatidae</taxon>
        <taxon>Ancylostomatinae</taxon>
        <taxon>Ancylostoma</taxon>
    </lineage>
</organism>
<evidence type="ECO:0000313" key="2">
    <source>
        <dbReference type="Proteomes" id="UP000024635"/>
    </source>
</evidence>
<evidence type="ECO:0000313" key="1">
    <source>
        <dbReference type="EMBL" id="EYC12697.1"/>
    </source>
</evidence>
<gene>
    <name evidence="1" type="primary">Acey_s0046.g1370</name>
    <name evidence="1" type="ORF">Y032_0046g1370</name>
</gene>
<proteinExistence type="predicted"/>
<accession>A0A016UCX2</accession>
<dbReference type="Proteomes" id="UP000024635">
    <property type="component" value="Unassembled WGS sequence"/>
</dbReference>